<feature type="transmembrane region" description="Helical" evidence="6">
    <location>
        <begin position="157"/>
        <end position="177"/>
    </location>
</feature>
<dbReference type="InterPro" id="IPR024671">
    <property type="entry name" value="Atg22-like"/>
</dbReference>
<dbReference type="AlphaFoldDB" id="A0A8J3CNA5"/>
<keyword evidence="2" id="KW-0813">Transport</keyword>
<evidence type="ECO:0000256" key="5">
    <source>
        <dbReference type="ARBA" id="ARBA00023136"/>
    </source>
</evidence>
<feature type="transmembrane region" description="Helical" evidence="6">
    <location>
        <begin position="183"/>
        <end position="200"/>
    </location>
</feature>
<dbReference type="PANTHER" id="PTHR23519:SF1">
    <property type="entry name" value="AUTOPHAGY-RELATED PROTEIN 22"/>
    <property type="match status" value="1"/>
</dbReference>
<dbReference type="PANTHER" id="PTHR23519">
    <property type="entry name" value="AUTOPHAGY-RELATED PROTEIN 22"/>
    <property type="match status" value="1"/>
</dbReference>
<dbReference type="InterPro" id="IPR036259">
    <property type="entry name" value="MFS_trans_sf"/>
</dbReference>
<accession>A0A8J3CNA5</accession>
<dbReference type="Proteomes" id="UP000614287">
    <property type="component" value="Unassembled WGS sequence"/>
</dbReference>
<reference evidence="8" key="2">
    <citation type="submission" date="2020-09" db="EMBL/GenBank/DDBJ databases">
        <authorList>
            <person name="Sun Q."/>
            <person name="Kim S."/>
        </authorList>
    </citation>
    <scope>NUCLEOTIDE SEQUENCE</scope>
    <source>
        <strain evidence="8">KCTC 32501</strain>
    </source>
</reference>
<dbReference type="PROSITE" id="PS50850">
    <property type="entry name" value="MFS"/>
    <property type="match status" value="1"/>
</dbReference>
<dbReference type="EMBL" id="BMZG01000005">
    <property type="protein sequence ID" value="GHA71641.1"/>
    <property type="molecule type" value="Genomic_DNA"/>
</dbReference>
<dbReference type="InterPro" id="IPR020846">
    <property type="entry name" value="MFS_dom"/>
</dbReference>
<feature type="transmembrane region" description="Helical" evidence="6">
    <location>
        <begin position="58"/>
        <end position="80"/>
    </location>
</feature>
<dbReference type="SUPFAM" id="SSF103473">
    <property type="entry name" value="MFS general substrate transporter"/>
    <property type="match status" value="1"/>
</dbReference>
<dbReference type="RefSeq" id="WP_189492728.1">
    <property type="nucleotide sequence ID" value="NZ_BMZG01000005.1"/>
</dbReference>
<dbReference type="InterPro" id="IPR050495">
    <property type="entry name" value="ATG22/LtaA_families"/>
</dbReference>
<feature type="transmembrane region" description="Helical" evidence="6">
    <location>
        <begin position="403"/>
        <end position="422"/>
    </location>
</feature>
<feature type="domain" description="Major facilitator superfamily (MFS) profile" evidence="7">
    <location>
        <begin position="244"/>
        <end position="433"/>
    </location>
</feature>
<evidence type="ECO:0000256" key="1">
    <source>
        <dbReference type="ARBA" id="ARBA00004127"/>
    </source>
</evidence>
<feature type="transmembrane region" description="Helical" evidence="6">
    <location>
        <begin position="374"/>
        <end position="397"/>
    </location>
</feature>
<keyword evidence="5 6" id="KW-0472">Membrane</keyword>
<organism evidence="8 9">
    <name type="scientific">Formosimonas limnophila</name>
    <dbReference type="NCBI Taxonomy" id="1384487"/>
    <lineage>
        <taxon>Bacteria</taxon>
        <taxon>Pseudomonadati</taxon>
        <taxon>Pseudomonadota</taxon>
        <taxon>Betaproteobacteria</taxon>
        <taxon>Burkholderiales</taxon>
        <taxon>Burkholderiaceae</taxon>
        <taxon>Formosimonas</taxon>
    </lineage>
</organism>
<keyword evidence="3 6" id="KW-0812">Transmembrane</keyword>
<evidence type="ECO:0000259" key="7">
    <source>
        <dbReference type="PROSITE" id="PS50850"/>
    </source>
</evidence>
<evidence type="ECO:0000256" key="4">
    <source>
        <dbReference type="ARBA" id="ARBA00022989"/>
    </source>
</evidence>
<evidence type="ECO:0000256" key="6">
    <source>
        <dbReference type="SAM" id="Phobius"/>
    </source>
</evidence>
<feature type="transmembrane region" description="Helical" evidence="6">
    <location>
        <begin position="21"/>
        <end position="38"/>
    </location>
</feature>
<evidence type="ECO:0000256" key="3">
    <source>
        <dbReference type="ARBA" id="ARBA00022692"/>
    </source>
</evidence>
<feature type="transmembrane region" description="Helical" evidence="6">
    <location>
        <begin position="117"/>
        <end position="137"/>
    </location>
</feature>
<gene>
    <name evidence="8" type="ORF">GCM10009007_10640</name>
</gene>
<feature type="transmembrane region" description="Helical" evidence="6">
    <location>
        <begin position="280"/>
        <end position="298"/>
    </location>
</feature>
<comment type="caution">
    <text evidence="8">The sequence shown here is derived from an EMBL/GenBank/DDBJ whole genome shotgun (WGS) entry which is preliminary data.</text>
</comment>
<reference evidence="8" key="1">
    <citation type="journal article" date="2014" name="Int. J. Syst. Evol. Microbiol.">
        <title>Complete genome sequence of Corynebacterium casei LMG S-19264T (=DSM 44701T), isolated from a smear-ripened cheese.</title>
        <authorList>
            <consortium name="US DOE Joint Genome Institute (JGI-PGF)"/>
            <person name="Walter F."/>
            <person name="Albersmeier A."/>
            <person name="Kalinowski J."/>
            <person name="Ruckert C."/>
        </authorList>
    </citation>
    <scope>NUCLEOTIDE SEQUENCE</scope>
    <source>
        <strain evidence="8">KCTC 32501</strain>
    </source>
</reference>
<name>A0A8J3CNA5_9BURK</name>
<feature type="transmembrane region" description="Helical" evidence="6">
    <location>
        <begin position="310"/>
        <end position="328"/>
    </location>
</feature>
<comment type="subcellular location">
    <subcellularLocation>
        <location evidence="1">Endomembrane system</location>
        <topology evidence="1">Multi-pass membrane protein</topology>
    </subcellularLocation>
</comment>
<feature type="transmembrane region" description="Helical" evidence="6">
    <location>
        <begin position="92"/>
        <end position="111"/>
    </location>
</feature>
<sequence length="433" mass="47498">MTILNNPTTTRAWAFYDWANSAYALVINSTIFPIYYAAVTKGQEVTIAGMSLEPKAVFGYSLTLSFLILVLMSPVLSAIADNRGNKRSFMKFFCTVGSLACMGLFFFTDASNIGLCLLLNIIASIGFYGSLVFYNAYLPEIASKDKQDALSARGFSLGYAGSMLILILSLVLIQFVANDENRSFYTRLCFLLTGIWWLGFAQYSFAKLPRGTAKADGVGSFKGLLVSAFGGIRHTAHELFGTPNLNIFLGAFFFYSVGMQTIFLMATFIGDEIGLTSGQLITTILFLQIEAIIGAQLLSRLSVKIGNRSVLMIAVGFWIIACVAIFFLDKDNPNVRYQFYAIAALVGLVMGGLQSMSRSTYSKLLPATDENTTFFSFYDVLEKLAIVVGTLTYSLIIERTGQVKPSALAMAGFFVIGLLFLFRLRRLQQVSAA</sequence>
<evidence type="ECO:0000256" key="2">
    <source>
        <dbReference type="ARBA" id="ARBA00022448"/>
    </source>
</evidence>
<protein>
    <submittedName>
        <fullName evidence="8">MFS transporter</fullName>
    </submittedName>
</protein>
<dbReference type="GO" id="GO:0012505">
    <property type="term" value="C:endomembrane system"/>
    <property type="evidence" value="ECO:0007669"/>
    <property type="project" value="UniProtKB-SubCell"/>
</dbReference>
<keyword evidence="9" id="KW-1185">Reference proteome</keyword>
<dbReference type="Gene3D" id="1.20.1250.20">
    <property type="entry name" value="MFS general substrate transporter like domains"/>
    <property type="match status" value="1"/>
</dbReference>
<feature type="transmembrane region" description="Helical" evidence="6">
    <location>
        <begin position="247"/>
        <end position="268"/>
    </location>
</feature>
<feature type="transmembrane region" description="Helical" evidence="6">
    <location>
        <begin position="334"/>
        <end position="353"/>
    </location>
</feature>
<dbReference type="Pfam" id="PF11700">
    <property type="entry name" value="ATG22"/>
    <property type="match status" value="1"/>
</dbReference>
<proteinExistence type="predicted"/>
<evidence type="ECO:0000313" key="8">
    <source>
        <dbReference type="EMBL" id="GHA71641.1"/>
    </source>
</evidence>
<keyword evidence="4 6" id="KW-1133">Transmembrane helix</keyword>
<evidence type="ECO:0000313" key="9">
    <source>
        <dbReference type="Proteomes" id="UP000614287"/>
    </source>
</evidence>
<dbReference type="GO" id="GO:0022857">
    <property type="term" value="F:transmembrane transporter activity"/>
    <property type="evidence" value="ECO:0007669"/>
    <property type="project" value="InterPro"/>
</dbReference>